<dbReference type="InterPro" id="IPR005828">
    <property type="entry name" value="MFS_sugar_transport-like"/>
</dbReference>
<evidence type="ECO:0000313" key="10">
    <source>
        <dbReference type="EMBL" id="KIN00653.1"/>
    </source>
</evidence>
<protein>
    <recommendedName>
        <fullName evidence="9">Major facilitator superfamily (MFS) profile domain-containing protein</fullName>
    </recommendedName>
</protein>
<name>A0A0C3DFD4_OIDMZ</name>
<feature type="transmembrane region" description="Helical" evidence="8">
    <location>
        <begin position="365"/>
        <end position="385"/>
    </location>
</feature>
<keyword evidence="3 7" id="KW-0813">Transport</keyword>
<proteinExistence type="inferred from homology"/>
<dbReference type="NCBIfam" id="TIGR00879">
    <property type="entry name" value="SP"/>
    <property type="match status" value="1"/>
</dbReference>
<organism evidence="10 11">
    <name type="scientific">Oidiodendron maius (strain Zn)</name>
    <dbReference type="NCBI Taxonomy" id="913774"/>
    <lineage>
        <taxon>Eukaryota</taxon>
        <taxon>Fungi</taxon>
        <taxon>Dikarya</taxon>
        <taxon>Ascomycota</taxon>
        <taxon>Pezizomycotina</taxon>
        <taxon>Leotiomycetes</taxon>
        <taxon>Leotiomycetes incertae sedis</taxon>
        <taxon>Myxotrichaceae</taxon>
        <taxon>Oidiodendron</taxon>
    </lineage>
</organism>
<dbReference type="InterPro" id="IPR005829">
    <property type="entry name" value="Sugar_transporter_CS"/>
</dbReference>
<dbReference type="PROSITE" id="PS00216">
    <property type="entry name" value="SUGAR_TRANSPORT_1"/>
    <property type="match status" value="1"/>
</dbReference>
<dbReference type="SUPFAM" id="SSF103473">
    <property type="entry name" value="MFS general substrate transporter"/>
    <property type="match status" value="1"/>
</dbReference>
<keyword evidence="4 8" id="KW-0812">Transmembrane</keyword>
<sequence>MHTVAVGDGLAAKREGAKIKQVYNAELFAAIKETEIKTWSKNSLHLYFCIFVSFCCACANGYDGSLMTAINAMKPFQDVFHVGTTGSKLSVVTSLYAVGSMVFFPVSATISDKLGRRKCMFVGAWIIILGSILTASGHSYGQFVFGRFVLGCGIQVMVVSAPAYAVEISPPLWRGRAVGFYNCGWFGGSIPAAAITYGTNNITNNWSWRIPLILQCFTCLIVIVSIWFIPESPRWLLTHGREEEALAFLAKYHGNGDPNARLVQLEIGEMREGIRQDGIDKRWWDYRPFFLTHSGRWRFIQVLMISIFGQWSGNGLGYFNTSLYSIMGYTSSGTQLLLNLVTQIVQAAGALAAVTLSDKMPRRKVLVPGTFGCAVCMCVFAAVALPLTKTGSLSHTRAQTSIAFYYLFNVVYGFTYTPLQGIIPAEALETTTRAKGLALSGFIVSLISFINQFASPIGLQNLQTNYIWIFVGWDVFESACWYLFCVEAQGRTIEELEWIYQQPNPVKASKHVDKVVVQNDGRVLEKIEDD</sequence>
<dbReference type="Proteomes" id="UP000054321">
    <property type="component" value="Unassembled WGS sequence"/>
</dbReference>
<keyword evidence="5 8" id="KW-1133">Transmembrane helix</keyword>
<dbReference type="InterPro" id="IPR036259">
    <property type="entry name" value="MFS_trans_sf"/>
</dbReference>
<dbReference type="PANTHER" id="PTHR48022">
    <property type="entry name" value="PLASTIDIC GLUCOSE TRANSPORTER 4"/>
    <property type="match status" value="1"/>
</dbReference>
<dbReference type="GO" id="GO:0016020">
    <property type="term" value="C:membrane"/>
    <property type="evidence" value="ECO:0007669"/>
    <property type="project" value="UniProtKB-SubCell"/>
</dbReference>
<evidence type="ECO:0000256" key="2">
    <source>
        <dbReference type="ARBA" id="ARBA00010992"/>
    </source>
</evidence>
<dbReference type="GO" id="GO:0005351">
    <property type="term" value="F:carbohydrate:proton symporter activity"/>
    <property type="evidence" value="ECO:0007669"/>
    <property type="project" value="TreeGrafter"/>
</dbReference>
<reference evidence="11" key="2">
    <citation type="submission" date="2015-01" db="EMBL/GenBank/DDBJ databases">
        <title>Evolutionary Origins and Diversification of the Mycorrhizal Mutualists.</title>
        <authorList>
            <consortium name="DOE Joint Genome Institute"/>
            <consortium name="Mycorrhizal Genomics Consortium"/>
            <person name="Kohler A."/>
            <person name="Kuo A."/>
            <person name="Nagy L.G."/>
            <person name="Floudas D."/>
            <person name="Copeland A."/>
            <person name="Barry K.W."/>
            <person name="Cichocki N."/>
            <person name="Veneault-Fourrey C."/>
            <person name="LaButti K."/>
            <person name="Lindquist E.A."/>
            <person name="Lipzen A."/>
            <person name="Lundell T."/>
            <person name="Morin E."/>
            <person name="Murat C."/>
            <person name="Riley R."/>
            <person name="Ohm R."/>
            <person name="Sun H."/>
            <person name="Tunlid A."/>
            <person name="Henrissat B."/>
            <person name="Grigoriev I.V."/>
            <person name="Hibbett D.S."/>
            <person name="Martin F."/>
        </authorList>
    </citation>
    <scope>NUCLEOTIDE SEQUENCE [LARGE SCALE GENOMIC DNA]</scope>
    <source>
        <strain evidence="11">Zn</strain>
    </source>
</reference>
<feature type="transmembrane region" description="Helical" evidence="8">
    <location>
        <begin position="119"/>
        <end position="138"/>
    </location>
</feature>
<gene>
    <name evidence="10" type="ORF">OIDMADRAFT_165310</name>
</gene>
<evidence type="ECO:0000259" key="9">
    <source>
        <dbReference type="PROSITE" id="PS50850"/>
    </source>
</evidence>
<keyword evidence="11" id="KW-1185">Reference proteome</keyword>
<dbReference type="Gene3D" id="1.20.1250.20">
    <property type="entry name" value="MFS general substrate transporter like domains"/>
    <property type="match status" value="1"/>
</dbReference>
<evidence type="ECO:0000256" key="4">
    <source>
        <dbReference type="ARBA" id="ARBA00022692"/>
    </source>
</evidence>
<evidence type="ECO:0000256" key="1">
    <source>
        <dbReference type="ARBA" id="ARBA00004141"/>
    </source>
</evidence>
<dbReference type="EMBL" id="KN832877">
    <property type="protein sequence ID" value="KIN00653.1"/>
    <property type="molecule type" value="Genomic_DNA"/>
</dbReference>
<dbReference type="OrthoDB" id="6133115at2759"/>
<dbReference type="HOGENOM" id="CLU_001265_30_13_1"/>
<feature type="transmembrane region" description="Helical" evidence="8">
    <location>
        <begin position="297"/>
        <end position="316"/>
    </location>
</feature>
<feature type="transmembrane region" description="Helical" evidence="8">
    <location>
        <begin position="437"/>
        <end position="454"/>
    </location>
</feature>
<feature type="transmembrane region" description="Helical" evidence="8">
    <location>
        <begin position="466"/>
        <end position="484"/>
    </location>
</feature>
<feature type="transmembrane region" description="Helical" evidence="8">
    <location>
        <begin position="336"/>
        <end position="356"/>
    </location>
</feature>
<reference evidence="10 11" key="1">
    <citation type="submission" date="2014-04" db="EMBL/GenBank/DDBJ databases">
        <authorList>
            <consortium name="DOE Joint Genome Institute"/>
            <person name="Kuo A."/>
            <person name="Martino E."/>
            <person name="Perotto S."/>
            <person name="Kohler A."/>
            <person name="Nagy L.G."/>
            <person name="Floudas D."/>
            <person name="Copeland A."/>
            <person name="Barry K.W."/>
            <person name="Cichocki N."/>
            <person name="Veneault-Fourrey C."/>
            <person name="LaButti K."/>
            <person name="Lindquist E.A."/>
            <person name="Lipzen A."/>
            <person name="Lundell T."/>
            <person name="Morin E."/>
            <person name="Murat C."/>
            <person name="Sun H."/>
            <person name="Tunlid A."/>
            <person name="Henrissat B."/>
            <person name="Grigoriev I.V."/>
            <person name="Hibbett D.S."/>
            <person name="Martin F."/>
            <person name="Nordberg H.P."/>
            <person name="Cantor M.N."/>
            <person name="Hua S.X."/>
        </authorList>
    </citation>
    <scope>NUCLEOTIDE SEQUENCE [LARGE SCALE GENOMIC DNA]</scope>
    <source>
        <strain evidence="10 11">Zn</strain>
    </source>
</reference>
<accession>A0A0C3DFD4</accession>
<feature type="transmembrane region" description="Helical" evidence="8">
    <location>
        <begin position="44"/>
        <end position="62"/>
    </location>
</feature>
<evidence type="ECO:0000256" key="7">
    <source>
        <dbReference type="RuleBase" id="RU003346"/>
    </source>
</evidence>
<dbReference type="AlphaFoldDB" id="A0A0C3DFD4"/>
<dbReference type="InParanoid" id="A0A0C3DFD4"/>
<dbReference type="PANTHER" id="PTHR48022:SF36">
    <property type="entry name" value="LACTOSE PERMEASE, PUTATIVE (AFU_ORTHOLOGUE AFUA_1G17310)-RELATED"/>
    <property type="match status" value="1"/>
</dbReference>
<evidence type="ECO:0000256" key="8">
    <source>
        <dbReference type="SAM" id="Phobius"/>
    </source>
</evidence>
<dbReference type="InterPro" id="IPR003663">
    <property type="entry name" value="Sugar/inositol_transpt"/>
</dbReference>
<dbReference type="Pfam" id="PF00083">
    <property type="entry name" value="Sugar_tr"/>
    <property type="match status" value="1"/>
</dbReference>
<evidence type="ECO:0000256" key="5">
    <source>
        <dbReference type="ARBA" id="ARBA00022989"/>
    </source>
</evidence>
<feature type="transmembrane region" description="Helical" evidence="8">
    <location>
        <begin position="210"/>
        <end position="229"/>
    </location>
</feature>
<keyword evidence="6 8" id="KW-0472">Membrane</keyword>
<dbReference type="InterPro" id="IPR050360">
    <property type="entry name" value="MFS_Sugar_Transporters"/>
</dbReference>
<evidence type="ECO:0000256" key="6">
    <source>
        <dbReference type="ARBA" id="ARBA00023136"/>
    </source>
</evidence>
<evidence type="ECO:0000313" key="11">
    <source>
        <dbReference type="Proteomes" id="UP000054321"/>
    </source>
</evidence>
<dbReference type="FunFam" id="1.20.1250.20:FF:000217">
    <property type="entry name" value="MFS lactose permease, putative"/>
    <property type="match status" value="1"/>
</dbReference>
<feature type="domain" description="Major facilitator superfamily (MFS) profile" evidence="9">
    <location>
        <begin position="49"/>
        <end position="489"/>
    </location>
</feature>
<dbReference type="PROSITE" id="PS50850">
    <property type="entry name" value="MFS"/>
    <property type="match status" value="1"/>
</dbReference>
<feature type="transmembrane region" description="Helical" evidence="8">
    <location>
        <begin position="178"/>
        <end position="198"/>
    </location>
</feature>
<feature type="transmembrane region" description="Helical" evidence="8">
    <location>
        <begin position="144"/>
        <end position="166"/>
    </location>
</feature>
<feature type="transmembrane region" description="Helical" evidence="8">
    <location>
        <begin position="405"/>
        <end position="425"/>
    </location>
</feature>
<comment type="subcellular location">
    <subcellularLocation>
        <location evidence="1">Membrane</location>
        <topology evidence="1">Multi-pass membrane protein</topology>
    </subcellularLocation>
</comment>
<dbReference type="InterPro" id="IPR020846">
    <property type="entry name" value="MFS_dom"/>
</dbReference>
<feature type="transmembrane region" description="Helical" evidence="8">
    <location>
        <begin position="89"/>
        <end position="107"/>
    </location>
</feature>
<comment type="similarity">
    <text evidence="2 7">Belongs to the major facilitator superfamily. Sugar transporter (TC 2.A.1.1) family.</text>
</comment>
<evidence type="ECO:0000256" key="3">
    <source>
        <dbReference type="ARBA" id="ARBA00022448"/>
    </source>
</evidence>